<dbReference type="InParanoid" id="A0A251S1H1"/>
<dbReference type="STRING" id="4232.A0A251S1H1"/>
<dbReference type="CDD" id="cd07521">
    <property type="entry name" value="HAD_FCP1-like"/>
    <property type="match status" value="1"/>
</dbReference>
<dbReference type="InterPro" id="IPR036412">
    <property type="entry name" value="HAD-like_sf"/>
</dbReference>
<dbReference type="Gene3D" id="3.40.50.1000">
    <property type="entry name" value="HAD superfamily/HAD-like"/>
    <property type="match status" value="1"/>
</dbReference>
<dbReference type="FunFam" id="3.40.50.1000:FF:000093">
    <property type="entry name" value="NLI interacting factor-like phosphatase family protein"/>
    <property type="match status" value="1"/>
</dbReference>
<dbReference type="PANTHER" id="PTHR12210">
    <property type="entry name" value="DULLARD PROTEIN PHOSPHATASE"/>
    <property type="match status" value="1"/>
</dbReference>
<dbReference type="OMA" id="YLYLRPY"/>
<gene>
    <name evidence="3" type="ORF">HannXRQ_Chr16g0520591</name>
    <name evidence="2" type="ORF">HanXRQr2_Chr16g0758601</name>
</gene>
<dbReference type="InterPro" id="IPR011948">
    <property type="entry name" value="Dullard_phosphatase"/>
</dbReference>
<keyword evidence="4" id="KW-1185">Reference proteome</keyword>
<dbReference type="Pfam" id="PF03031">
    <property type="entry name" value="NIF"/>
    <property type="match status" value="1"/>
</dbReference>
<dbReference type="InterPro" id="IPR050365">
    <property type="entry name" value="TIM50"/>
</dbReference>
<protein>
    <submittedName>
        <fullName evidence="3">Putative FCP1-like domain, HAD-like domain protein</fullName>
    </submittedName>
</protein>
<sequence>MVKPNQNVITKEHVANLPCHTKIPVAKTASSITKCQCDPRLIKIFTKLVRITNMNHKSSAKISYKVLKKLASDDYMASVLGPLIQDSTTSAPLPPLTSPSNITVFLDLDETLIHSVRASGLGPPPRNYNFIVGGEGDVRYVLKRPFVDEFLWFLSQSGFEIVLFTAGSEEYASMVLDVLDPDGLISHRLYRNSCKKFSRSFVKDLWNLGRDLTKVVIVDDKPYSYILQPENAIPIIPFTDDLGDDELKKLMSGFFTRCHEFEDLRDAVKHYVGNGVAYSNCIEKLSEDMWG</sequence>
<dbReference type="OrthoDB" id="277011at2759"/>
<dbReference type="InterPro" id="IPR023214">
    <property type="entry name" value="HAD_sf"/>
</dbReference>
<dbReference type="AlphaFoldDB" id="A0A251S1H1"/>
<reference evidence="2" key="3">
    <citation type="submission" date="2020-06" db="EMBL/GenBank/DDBJ databases">
        <title>Helianthus annuus Genome sequencing and assembly Release 2.</title>
        <authorList>
            <person name="Gouzy J."/>
            <person name="Langlade N."/>
            <person name="Munos S."/>
        </authorList>
    </citation>
    <scope>NUCLEOTIDE SEQUENCE</scope>
    <source>
        <tissue evidence="2">Leaves</tissue>
    </source>
</reference>
<accession>A0A251S1H1</accession>
<dbReference type="NCBIfam" id="TIGR02251">
    <property type="entry name" value="HIF-SF_euk"/>
    <property type="match status" value="1"/>
</dbReference>
<organism evidence="3 4">
    <name type="scientific">Helianthus annuus</name>
    <name type="common">Common sunflower</name>
    <dbReference type="NCBI Taxonomy" id="4232"/>
    <lineage>
        <taxon>Eukaryota</taxon>
        <taxon>Viridiplantae</taxon>
        <taxon>Streptophyta</taxon>
        <taxon>Embryophyta</taxon>
        <taxon>Tracheophyta</taxon>
        <taxon>Spermatophyta</taxon>
        <taxon>Magnoliopsida</taxon>
        <taxon>eudicotyledons</taxon>
        <taxon>Gunneridae</taxon>
        <taxon>Pentapetalae</taxon>
        <taxon>asterids</taxon>
        <taxon>campanulids</taxon>
        <taxon>Asterales</taxon>
        <taxon>Asteraceae</taxon>
        <taxon>Asteroideae</taxon>
        <taxon>Heliantheae alliance</taxon>
        <taxon>Heliantheae</taxon>
        <taxon>Helianthus</taxon>
    </lineage>
</organism>
<evidence type="ECO:0000313" key="3">
    <source>
        <dbReference type="EMBL" id="OTF92322.1"/>
    </source>
</evidence>
<dbReference type="EMBL" id="MNCJ02000331">
    <property type="protein sequence ID" value="KAF5760879.1"/>
    <property type="molecule type" value="Genomic_DNA"/>
</dbReference>
<dbReference type="SUPFAM" id="SSF56784">
    <property type="entry name" value="HAD-like"/>
    <property type="match status" value="1"/>
</dbReference>
<evidence type="ECO:0000313" key="4">
    <source>
        <dbReference type="Proteomes" id="UP000215914"/>
    </source>
</evidence>
<feature type="domain" description="FCP1 homology" evidence="1">
    <location>
        <begin position="97"/>
        <end position="257"/>
    </location>
</feature>
<evidence type="ECO:0000313" key="2">
    <source>
        <dbReference type="EMBL" id="KAF5760879.1"/>
    </source>
</evidence>
<dbReference type="SMART" id="SM00577">
    <property type="entry name" value="CPDc"/>
    <property type="match status" value="1"/>
</dbReference>
<dbReference type="EMBL" id="CM007905">
    <property type="protein sequence ID" value="OTF92322.1"/>
    <property type="molecule type" value="Genomic_DNA"/>
</dbReference>
<evidence type="ECO:0000259" key="1">
    <source>
        <dbReference type="PROSITE" id="PS50969"/>
    </source>
</evidence>
<dbReference type="Gramene" id="mRNA:HanXRQr2_Chr16g0758601">
    <property type="protein sequence ID" value="CDS:HanXRQr2_Chr16g0758601.1"/>
    <property type="gene ID" value="HanXRQr2_Chr16g0758601"/>
</dbReference>
<dbReference type="FunCoup" id="A0A251S1H1">
    <property type="interactions" value="33"/>
</dbReference>
<dbReference type="GO" id="GO:0004721">
    <property type="term" value="F:phosphoprotein phosphatase activity"/>
    <property type="evidence" value="ECO:0000318"/>
    <property type="project" value="GO_Central"/>
</dbReference>
<name>A0A251S1H1_HELAN</name>
<dbReference type="PROSITE" id="PS50969">
    <property type="entry name" value="FCP1"/>
    <property type="match status" value="1"/>
</dbReference>
<keyword evidence="2" id="KW-0378">Hydrolase</keyword>
<dbReference type="Proteomes" id="UP000215914">
    <property type="component" value="Chromosome 16"/>
</dbReference>
<dbReference type="InterPro" id="IPR004274">
    <property type="entry name" value="FCP1_dom"/>
</dbReference>
<reference evidence="3" key="2">
    <citation type="submission" date="2017-02" db="EMBL/GenBank/DDBJ databases">
        <title>Sunflower complete genome.</title>
        <authorList>
            <person name="Langlade N."/>
            <person name="Munos S."/>
        </authorList>
    </citation>
    <scope>NUCLEOTIDE SEQUENCE [LARGE SCALE GENOMIC DNA]</scope>
    <source>
        <tissue evidence="3">Leaves</tissue>
    </source>
</reference>
<reference evidence="2 4" key="1">
    <citation type="journal article" date="2017" name="Nature">
        <title>The sunflower genome provides insights into oil metabolism, flowering and Asterid evolution.</title>
        <authorList>
            <person name="Badouin H."/>
            <person name="Gouzy J."/>
            <person name="Grassa C.J."/>
            <person name="Murat F."/>
            <person name="Staton S.E."/>
            <person name="Cottret L."/>
            <person name="Lelandais-Briere C."/>
            <person name="Owens G.L."/>
            <person name="Carrere S."/>
            <person name="Mayjonade B."/>
            <person name="Legrand L."/>
            <person name="Gill N."/>
            <person name="Kane N.C."/>
            <person name="Bowers J.E."/>
            <person name="Hubner S."/>
            <person name="Bellec A."/>
            <person name="Berard A."/>
            <person name="Berges H."/>
            <person name="Blanchet N."/>
            <person name="Boniface M.C."/>
            <person name="Brunel D."/>
            <person name="Catrice O."/>
            <person name="Chaidir N."/>
            <person name="Claudel C."/>
            <person name="Donnadieu C."/>
            <person name="Faraut T."/>
            <person name="Fievet G."/>
            <person name="Helmstetter N."/>
            <person name="King M."/>
            <person name="Knapp S.J."/>
            <person name="Lai Z."/>
            <person name="Le Paslier M.C."/>
            <person name="Lippi Y."/>
            <person name="Lorenzon L."/>
            <person name="Mandel J.R."/>
            <person name="Marage G."/>
            <person name="Marchand G."/>
            <person name="Marquand E."/>
            <person name="Bret-Mestries E."/>
            <person name="Morien E."/>
            <person name="Nambeesan S."/>
            <person name="Nguyen T."/>
            <person name="Pegot-Espagnet P."/>
            <person name="Pouilly N."/>
            <person name="Raftis F."/>
            <person name="Sallet E."/>
            <person name="Schiex T."/>
            <person name="Thomas J."/>
            <person name="Vandecasteele C."/>
            <person name="Vares D."/>
            <person name="Vear F."/>
            <person name="Vautrin S."/>
            <person name="Crespi M."/>
            <person name="Mangin B."/>
            <person name="Burke J.M."/>
            <person name="Salse J."/>
            <person name="Munos S."/>
            <person name="Vincourt P."/>
            <person name="Rieseberg L.H."/>
            <person name="Langlade N.B."/>
        </authorList>
    </citation>
    <scope>NUCLEOTIDE SEQUENCE [LARGE SCALE GENOMIC DNA]</scope>
    <source>
        <strain evidence="4">cv. SF193</strain>
        <tissue evidence="2">Leaves</tissue>
    </source>
</reference>
<proteinExistence type="predicted"/>